<feature type="compositionally biased region" description="Polar residues" evidence="2">
    <location>
        <begin position="423"/>
        <end position="436"/>
    </location>
</feature>
<evidence type="ECO:0000256" key="2">
    <source>
        <dbReference type="SAM" id="MobiDB-lite"/>
    </source>
</evidence>
<keyword evidence="1" id="KW-0175">Coiled coil</keyword>
<evidence type="ECO:0000313" key="3">
    <source>
        <dbReference type="EMBL" id="KAF1933374.1"/>
    </source>
</evidence>
<feature type="region of interest" description="Disordered" evidence="2">
    <location>
        <begin position="411"/>
        <end position="496"/>
    </location>
</feature>
<feature type="compositionally biased region" description="Basic and acidic residues" evidence="2">
    <location>
        <begin position="486"/>
        <end position="495"/>
    </location>
</feature>
<evidence type="ECO:0000313" key="4">
    <source>
        <dbReference type="Proteomes" id="UP000800082"/>
    </source>
</evidence>
<proteinExistence type="predicted"/>
<organism evidence="3 4">
    <name type="scientific">Didymella exigua CBS 183.55</name>
    <dbReference type="NCBI Taxonomy" id="1150837"/>
    <lineage>
        <taxon>Eukaryota</taxon>
        <taxon>Fungi</taxon>
        <taxon>Dikarya</taxon>
        <taxon>Ascomycota</taxon>
        <taxon>Pezizomycotina</taxon>
        <taxon>Dothideomycetes</taxon>
        <taxon>Pleosporomycetidae</taxon>
        <taxon>Pleosporales</taxon>
        <taxon>Pleosporineae</taxon>
        <taxon>Didymellaceae</taxon>
        <taxon>Didymella</taxon>
    </lineage>
</organism>
<keyword evidence="4" id="KW-1185">Reference proteome</keyword>
<name>A0A6A5S1P5_9PLEO</name>
<evidence type="ECO:0000256" key="1">
    <source>
        <dbReference type="SAM" id="Coils"/>
    </source>
</evidence>
<gene>
    <name evidence="3" type="ORF">M421DRAFT_789</name>
</gene>
<reference evidence="3" key="1">
    <citation type="journal article" date="2020" name="Stud. Mycol.">
        <title>101 Dothideomycetes genomes: a test case for predicting lifestyles and emergence of pathogens.</title>
        <authorList>
            <person name="Haridas S."/>
            <person name="Albert R."/>
            <person name="Binder M."/>
            <person name="Bloem J."/>
            <person name="Labutti K."/>
            <person name="Salamov A."/>
            <person name="Andreopoulos B."/>
            <person name="Baker S."/>
            <person name="Barry K."/>
            <person name="Bills G."/>
            <person name="Bluhm B."/>
            <person name="Cannon C."/>
            <person name="Castanera R."/>
            <person name="Culley D."/>
            <person name="Daum C."/>
            <person name="Ezra D."/>
            <person name="Gonzalez J."/>
            <person name="Henrissat B."/>
            <person name="Kuo A."/>
            <person name="Liang C."/>
            <person name="Lipzen A."/>
            <person name="Lutzoni F."/>
            <person name="Magnuson J."/>
            <person name="Mondo S."/>
            <person name="Nolan M."/>
            <person name="Ohm R."/>
            <person name="Pangilinan J."/>
            <person name="Park H.-J."/>
            <person name="Ramirez L."/>
            <person name="Alfaro M."/>
            <person name="Sun H."/>
            <person name="Tritt A."/>
            <person name="Yoshinaga Y."/>
            <person name="Zwiers L.-H."/>
            <person name="Turgeon B."/>
            <person name="Goodwin S."/>
            <person name="Spatafora J."/>
            <person name="Crous P."/>
            <person name="Grigoriev I."/>
        </authorList>
    </citation>
    <scope>NUCLEOTIDE SEQUENCE</scope>
    <source>
        <strain evidence="3">CBS 183.55</strain>
    </source>
</reference>
<feature type="coiled-coil region" evidence="1">
    <location>
        <begin position="298"/>
        <end position="325"/>
    </location>
</feature>
<dbReference type="AlphaFoldDB" id="A0A6A5S1P5"/>
<dbReference type="Proteomes" id="UP000800082">
    <property type="component" value="Unassembled WGS sequence"/>
</dbReference>
<dbReference type="OrthoDB" id="3786611at2759"/>
<feature type="compositionally biased region" description="Low complexity" evidence="2">
    <location>
        <begin position="411"/>
        <end position="422"/>
    </location>
</feature>
<dbReference type="GeneID" id="54355108"/>
<accession>A0A6A5S1P5</accession>
<protein>
    <submittedName>
        <fullName evidence="3">Uncharacterized protein</fullName>
    </submittedName>
</protein>
<dbReference type="EMBL" id="ML978957">
    <property type="protein sequence ID" value="KAF1933374.1"/>
    <property type="molecule type" value="Genomic_DNA"/>
</dbReference>
<dbReference type="RefSeq" id="XP_033453622.1">
    <property type="nucleotide sequence ID" value="XM_033597441.1"/>
</dbReference>
<sequence>MADEDRFAVRGNTRTIQAWHLNKSLLRIRDEAERKAALEAEAAAKVIADLRQRYKSTSAEREESHKAWRKWLASRSDEGAPPLPDFVTGWRDFVPAAKPKQEKVASFGEARFGKQVSARHDKCFLCEAIETTRADPELPCEDKRQRLQRLEHTIPKLIMGRSTAPGVQDGPTFDNLVSVSAWGHESSSPGQVYIAVTAVSNEGLLRNALNEVGSIESTLDTKKGQHGLSRTITRFLVESAPGDTEIMDRLINDKVFRQHSEAVRQRVNLYRANRDAALTALIAASCDKRLSLGDIETASKAKADALELERDLAKLKTSQKAYKARIELVRIGQSVPEYSRKWCEMRRHRWRTGIDRECEELENSLEVDPSFRERDPFELIKRIRWEYQEERSLPGTPPPAEEATALSNHSLTPPALTELPEPQNQGPGPSTKTLQEINRRTREQEDNTSVSTDGDPFALEKALDVVPKTQDTARPGSDMAATYSPKGKDKKDSKVESLLGEDGVSLKDFAV</sequence>